<reference evidence="2" key="1">
    <citation type="submission" date="2025-08" db="UniProtKB">
        <authorList>
            <consortium name="RefSeq"/>
        </authorList>
    </citation>
    <scope>IDENTIFICATION</scope>
    <source>
        <tissue evidence="2">Whole sample</tissue>
    </source>
</reference>
<dbReference type="AlphaFoldDB" id="A0A8B8ES21"/>
<dbReference type="GeneID" id="111136188"/>
<dbReference type="RefSeq" id="XP_022342558.1">
    <property type="nucleotide sequence ID" value="XM_022486850.1"/>
</dbReference>
<gene>
    <name evidence="2" type="primary">LOC111136188</name>
</gene>
<sequence>MNFHTDKIECVLILFHILIVHIISASPYKLKNIILAPYIGKPQEGVDNKLIALKKPYVHVLIDGRTDVSDGPLFRTDVALSPDMTLYDAVAGASVRFGVDHPCIENPYRLEVASAGGNCYNVINVPGVVSNDNSRWIIQIVRRRGRVVYDGECLPSGRLTMRGGTTVTFKKVS</sequence>
<evidence type="ECO:0000313" key="2">
    <source>
        <dbReference type="RefSeq" id="XP_022342558.1"/>
    </source>
</evidence>
<proteinExistence type="predicted"/>
<protein>
    <submittedName>
        <fullName evidence="2">Uncharacterized protein LOC111136188 isoform X2</fullName>
    </submittedName>
</protein>
<dbReference type="OrthoDB" id="6132538at2759"/>
<accession>A0A8B8ES21</accession>
<organism evidence="1 2">
    <name type="scientific">Crassostrea virginica</name>
    <name type="common">Eastern oyster</name>
    <dbReference type="NCBI Taxonomy" id="6565"/>
    <lineage>
        <taxon>Eukaryota</taxon>
        <taxon>Metazoa</taxon>
        <taxon>Spiralia</taxon>
        <taxon>Lophotrochozoa</taxon>
        <taxon>Mollusca</taxon>
        <taxon>Bivalvia</taxon>
        <taxon>Autobranchia</taxon>
        <taxon>Pteriomorphia</taxon>
        <taxon>Ostreida</taxon>
        <taxon>Ostreoidea</taxon>
        <taxon>Ostreidae</taxon>
        <taxon>Crassostrea</taxon>
    </lineage>
</organism>
<name>A0A8B8ES21_CRAVI</name>
<keyword evidence="1" id="KW-1185">Reference proteome</keyword>
<dbReference type="Proteomes" id="UP000694844">
    <property type="component" value="Chromosome 5"/>
</dbReference>
<evidence type="ECO:0000313" key="1">
    <source>
        <dbReference type="Proteomes" id="UP000694844"/>
    </source>
</evidence>